<evidence type="ECO:0008006" key="4">
    <source>
        <dbReference type="Google" id="ProtNLM"/>
    </source>
</evidence>
<comment type="caution">
    <text evidence="2">The sequence shown here is derived from an EMBL/GenBank/DDBJ whole genome shotgun (WGS) entry which is preliminary data.</text>
</comment>
<protein>
    <recommendedName>
        <fullName evidence="4">Secreted protein</fullName>
    </recommendedName>
</protein>
<name>A0ABS3GYJ2_9ENTE</name>
<proteinExistence type="predicted"/>
<keyword evidence="3" id="KW-1185">Reference proteome</keyword>
<dbReference type="Proteomes" id="UP000664632">
    <property type="component" value="Unassembled WGS sequence"/>
</dbReference>
<reference evidence="2 3" key="1">
    <citation type="submission" date="2021-03" db="EMBL/GenBank/DDBJ databases">
        <title>Enterococcal diversity collection.</title>
        <authorList>
            <person name="Gilmore M.S."/>
            <person name="Schwartzman J."/>
            <person name="Van Tyne D."/>
            <person name="Martin M."/>
            <person name="Earl A.M."/>
            <person name="Manson A.L."/>
            <person name="Straub T."/>
            <person name="Salamzade R."/>
            <person name="Saavedra J."/>
            <person name="Lebreton F."/>
            <person name="Prichula J."/>
            <person name="Schaufler K."/>
            <person name="Gaca A."/>
            <person name="Sgardioli B."/>
            <person name="Wagenaar J."/>
            <person name="Strong T."/>
        </authorList>
    </citation>
    <scope>NUCLEOTIDE SEQUENCE [LARGE SCALE GENOMIC DNA]</scope>
    <source>
        <strain evidence="2 3">DIV0869a</strain>
    </source>
</reference>
<dbReference type="RefSeq" id="WP_207112118.1">
    <property type="nucleotide sequence ID" value="NZ_JAFLWD010000014.1"/>
</dbReference>
<gene>
    <name evidence="2" type="ORF">JZO69_06675</name>
</gene>
<accession>A0ABS3GYJ2</accession>
<evidence type="ECO:0000256" key="1">
    <source>
        <dbReference type="SAM" id="MobiDB-lite"/>
    </source>
</evidence>
<feature type="compositionally biased region" description="Acidic residues" evidence="1">
    <location>
        <begin position="50"/>
        <end position="60"/>
    </location>
</feature>
<evidence type="ECO:0000313" key="2">
    <source>
        <dbReference type="EMBL" id="MBO0440039.1"/>
    </source>
</evidence>
<feature type="region of interest" description="Disordered" evidence="1">
    <location>
        <begin position="47"/>
        <end position="91"/>
    </location>
</feature>
<sequence>MNKKIFSGILVLLFIGILGVVTVTEAVGREDNRLEMKQRYKRHMRLTNDELAESTEEETTEDQKEWQNSRDSSFNRREHRNQHGRMNNSCW</sequence>
<feature type="compositionally biased region" description="Basic and acidic residues" evidence="1">
    <location>
        <begin position="61"/>
        <end position="76"/>
    </location>
</feature>
<evidence type="ECO:0000313" key="3">
    <source>
        <dbReference type="Proteomes" id="UP000664632"/>
    </source>
</evidence>
<organism evidence="2 3">
    <name type="scientific">Candidatus Enterococcus ikei</name>
    <dbReference type="NCBI Taxonomy" id="2815326"/>
    <lineage>
        <taxon>Bacteria</taxon>
        <taxon>Bacillati</taxon>
        <taxon>Bacillota</taxon>
        <taxon>Bacilli</taxon>
        <taxon>Lactobacillales</taxon>
        <taxon>Enterococcaceae</taxon>
        <taxon>Enterococcus</taxon>
    </lineage>
</organism>
<dbReference type="EMBL" id="JAFLWD010000014">
    <property type="protein sequence ID" value="MBO0440039.1"/>
    <property type="molecule type" value="Genomic_DNA"/>
</dbReference>